<dbReference type="PANTHER" id="PTHR47062">
    <property type="match status" value="1"/>
</dbReference>
<dbReference type="OrthoDB" id="9810618at2"/>
<dbReference type="EMBL" id="PZJX01000004">
    <property type="protein sequence ID" value="PTE12118.1"/>
    <property type="molecule type" value="Genomic_DNA"/>
</dbReference>
<feature type="domain" description="SHSP" evidence="5">
    <location>
        <begin position="25"/>
        <end position="136"/>
    </location>
</feature>
<dbReference type="InterPro" id="IPR037913">
    <property type="entry name" value="ACD_IbpA/B"/>
</dbReference>
<gene>
    <name evidence="6" type="ORF">C9427_02135</name>
</gene>
<dbReference type="CDD" id="cd06470">
    <property type="entry name" value="ACD_IbpA-B_like"/>
    <property type="match status" value="1"/>
</dbReference>
<dbReference type="RefSeq" id="WP_107647595.1">
    <property type="nucleotide sequence ID" value="NZ_PZJX01000004.1"/>
</dbReference>
<evidence type="ECO:0000259" key="5">
    <source>
        <dbReference type="PROSITE" id="PS01031"/>
    </source>
</evidence>
<accession>A0A2T4J2R3</accession>
<dbReference type="SUPFAM" id="SSF49764">
    <property type="entry name" value="HSP20-like chaperones"/>
    <property type="match status" value="1"/>
</dbReference>
<feature type="region of interest" description="Disordered" evidence="4">
    <location>
        <begin position="129"/>
        <end position="156"/>
    </location>
</feature>
<dbReference type="Gene3D" id="2.60.40.790">
    <property type="match status" value="1"/>
</dbReference>
<dbReference type="Pfam" id="PF00011">
    <property type="entry name" value="HSP20"/>
    <property type="match status" value="1"/>
</dbReference>
<feature type="compositionally biased region" description="Polar residues" evidence="4">
    <location>
        <begin position="135"/>
        <end position="156"/>
    </location>
</feature>
<sequence length="156" mass="17791">MRSLDYTPLYRSTVGFDRLFDLLDNSVRTDWPPYNIEKTGDNDYRITMAIAGFTPEEVELTQHGPELIVVGQKQTEESDRQVLHRGMATRNFKHVFRLADYVKVANASLESGLLSVDLVRDIPEELKPRRIGISTDKQPSQNKQISQDTQPQSKVA</sequence>
<dbReference type="AlphaFoldDB" id="A0A2T4J2R3"/>
<protein>
    <submittedName>
        <fullName evidence="6">Heat-shock protein</fullName>
    </submittedName>
</protein>
<reference evidence="6 7" key="1">
    <citation type="submission" date="2018-03" db="EMBL/GenBank/DDBJ databases">
        <title>Genome sequence of the symbiotic type strain Mesorhizobium helmanticense CSLC115NT isolated from Lotus corniculatus nodules.</title>
        <authorList>
            <person name="Sannazzaro A.I."/>
            <person name="Torres Tejerizo G.A."/>
            <person name="Dip D."/>
            <person name="Caballero M."/>
            <person name="Pistorio M."/>
            <person name="Estrella M.J."/>
        </authorList>
    </citation>
    <scope>NUCLEOTIDE SEQUENCE [LARGE SCALE GENOMIC DNA]</scope>
    <source>
        <strain evidence="6 7">CSLC115N</strain>
    </source>
</reference>
<dbReference type="InterPro" id="IPR008978">
    <property type="entry name" value="HSP20-like_chaperone"/>
</dbReference>
<evidence type="ECO:0000256" key="2">
    <source>
        <dbReference type="PROSITE-ProRule" id="PRU00285"/>
    </source>
</evidence>
<evidence type="ECO:0000256" key="3">
    <source>
        <dbReference type="RuleBase" id="RU003616"/>
    </source>
</evidence>
<name>A0A2T4J2R3_9HYPH</name>
<evidence type="ECO:0000256" key="4">
    <source>
        <dbReference type="SAM" id="MobiDB-lite"/>
    </source>
</evidence>
<comment type="caution">
    <text evidence="6">The sequence shown here is derived from an EMBL/GenBank/DDBJ whole genome shotgun (WGS) entry which is preliminary data.</text>
</comment>
<evidence type="ECO:0000256" key="1">
    <source>
        <dbReference type="ARBA" id="ARBA00023016"/>
    </source>
</evidence>
<dbReference type="InterPro" id="IPR002068">
    <property type="entry name" value="A-crystallin/Hsp20_dom"/>
</dbReference>
<organism evidence="6 7">
    <name type="scientific">Mesorhizobium helmanticense</name>
    <dbReference type="NCBI Taxonomy" id="1776423"/>
    <lineage>
        <taxon>Bacteria</taxon>
        <taxon>Pseudomonadati</taxon>
        <taxon>Pseudomonadota</taxon>
        <taxon>Alphaproteobacteria</taxon>
        <taxon>Hyphomicrobiales</taxon>
        <taxon>Phyllobacteriaceae</taxon>
        <taxon>Mesorhizobium</taxon>
    </lineage>
</organism>
<dbReference type="PROSITE" id="PS01031">
    <property type="entry name" value="SHSP"/>
    <property type="match status" value="1"/>
</dbReference>
<dbReference type="Proteomes" id="UP000240259">
    <property type="component" value="Unassembled WGS sequence"/>
</dbReference>
<evidence type="ECO:0000313" key="7">
    <source>
        <dbReference type="Proteomes" id="UP000240259"/>
    </source>
</evidence>
<keyword evidence="7" id="KW-1185">Reference proteome</keyword>
<keyword evidence="1" id="KW-0346">Stress response</keyword>
<dbReference type="PANTHER" id="PTHR47062:SF1">
    <property type="entry name" value="SMALL HEAT SHOCK PROTEIN IBPA"/>
    <property type="match status" value="1"/>
</dbReference>
<evidence type="ECO:0000313" key="6">
    <source>
        <dbReference type="EMBL" id="PTE12118.1"/>
    </source>
</evidence>
<proteinExistence type="inferred from homology"/>
<comment type="similarity">
    <text evidence="2 3">Belongs to the small heat shock protein (HSP20) family.</text>
</comment>